<keyword evidence="4" id="KW-1185">Reference proteome</keyword>
<feature type="region of interest" description="Disordered" evidence="1">
    <location>
        <begin position="273"/>
        <end position="296"/>
    </location>
</feature>
<accession>A0AAV5VFC6</accession>
<feature type="region of interest" description="Disordered" evidence="1">
    <location>
        <begin position="74"/>
        <end position="95"/>
    </location>
</feature>
<feature type="non-terminal residue" evidence="2">
    <location>
        <position position="1"/>
    </location>
</feature>
<sequence>QVTSPCLMDDGTRPANASEAVNSLDNVDPATLSPMLTAEDFKSLLTTLQATPAGRSMLKATAVKIEARRSLFGGHAGNSTSAATSPDSLSNPISSALHDRSIKAPVYDDEDDDSHSSSSNFPSAVLIKKEPERTVLSIHEDESTVQYHQYQRGGCLGYEILFRNNTIVLFLNEKLSKLTLADCTMGSRYQAQILAAAEHGELAPPELFDDCVRNVCNKLRLNCSNAISPSTQELRAFLLHIFRNYPKLSTKEFGVSTGCAFYRRLYNKKTRDISNGDLPSSRKKGKKSGEGIIDSNQMMTPSEFSTEMLQLRGASRGSSAFLSIVTKTREFRRNWKTQIPADVFRDYPIIIREFHIISSDFLHRFPSASQFVHVWTSSVSISLRAIG</sequence>
<dbReference type="EMBL" id="BTSY01000003">
    <property type="protein sequence ID" value="GMT17391.1"/>
    <property type="molecule type" value="Genomic_DNA"/>
</dbReference>
<feature type="compositionally biased region" description="Polar residues" evidence="1">
    <location>
        <begin position="77"/>
        <end position="94"/>
    </location>
</feature>
<dbReference type="Proteomes" id="UP001432322">
    <property type="component" value="Unassembled WGS sequence"/>
</dbReference>
<proteinExistence type="predicted"/>
<dbReference type="AlphaFoldDB" id="A0AAV5VFC6"/>
<evidence type="ECO:0000313" key="4">
    <source>
        <dbReference type="Proteomes" id="UP001432322"/>
    </source>
</evidence>
<reference evidence="2" key="1">
    <citation type="submission" date="2023-10" db="EMBL/GenBank/DDBJ databases">
        <title>Genome assembly of Pristionchus species.</title>
        <authorList>
            <person name="Yoshida K."/>
            <person name="Sommer R.J."/>
        </authorList>
    </citation>
    <scope>NUCLEOTIDE SEQUENCE</scope>
    <source>
        <strain evidence="2">RS5133</strain>
    </source>
</reference>
<protein>
    <submittedName>
        <fullName evidence="2">Uncharacterized protein</fullName>
    </submittedName>
</protein>
<feature type="non-terminal residue" evidence="2">
    <location>
        <position position="387"/>
    </location>
</feature>
<dbReference type="EMBL" id="BTSY01000223">
    <property type="protein sequence ID" value="GMT37678.1"/>
    <property type="molecule type" value="Genomic_DNA"/>
</dbReference>
<evidence type="ECO:0000313" key="2">
    <source>
        <dbReference type="EMBL" id="GMT17391.1"/>
    </source>
</evidence>
<evidence type="ECO:0000313" key="3">
    <source>
        <dbReference type="EMBL" id="GMT37678.1"/>
    </source>
</evidence>
<gene>
    <name evidence="3" type="ORF">PFISCL1PPCAC_28975</name>
    <name evidence="2" type="ORF">PFISCL1PPCAC_8688</name>
</gene>
<name>A0AAV5VFC6_9BILA</name>
<organism evidence="2 4">
    <name type="scientific">Pristionchus fissidentatus</name>
    <dbReference type="NCBI Taxonomy" id="1538716"/>
    <lineage>
        <taxon>Eukaryota</taxon>
        <taxon>Metazoa</taxon>
        <taxon>Ecdysozoa</taxon>
        <taxon>Nematoda</taxon>
        <taxon>Chromadorea</taxon>
        <taxon>Rhabditida</taxon>
        <taxon>Rhabditina</taxon>
        <taxon>Diplogasteromorpha</taxon>
        <taxon>Diplogasteroidea</taxon>
        <taxon>Neodiplogasteridae</taxon>
        <taxon>Pristionchus</taxon>
    </lineage>
</organism>
<evidence type="ECO:0000256" key="1">
    <source>
        <dbReference type="SAM" id="MobiDB-lite"/>
    </source>
</evidence>
<comment type="caution">
    <text evidence="2">The sequence shown here is derived from an EMBL/GenBank/DDBJ whole genome shotgun (WGS) entry which is preliminary data.</text>
</comment>